<keyword evidence="2" id="KW-1185">Reference proteome</keyword>
<organism evidence="1 2">
    <name type="scientific">Xylaria curta</name>
    <dbReference type="NCBI Taxonomy" id="42375"/>
    <lineage>
        <taxon>Eukaryota</taxon>
        <taxon>Fungi</taxon>
        <taxon>Dikarya</taxon>
        <taxon>Ascomycota</taxon>
        <taxon>Pezizomycotina</taxon>
        <taxon>Sordariomycetes</taxon>
        <taxon>Xylariomycetidae</taxon>
        <taxon>Xylariales</taxon>
        <taxon>Xylariaceae</taxon>
        <taxon>Xylaria</taxon>
    </lineage>
</organism>
<evidence type="ECO:0000313" key="1">
    <source>
        <dbReference type="EMBL" id="KAJ2997755.1"/>
    </source>
</evidence>
<dbReference type="EMBL" id="JAPDGR010000048">
    <property type="protein sequence ID" value="KAJ2997755.1"/>
    <property type="molecule type" value="Genomic_DNA"/>
</dbReference>
<name>A0ACC1PQ00_9PEZI</name>
<comment type="caution">
    <text evidence="1">The sequence shown here is derived from an EMBL/GenBank/DDBJ whole genome shotgun (WGS) entry which is preliminary data.</text>
</comment>
<proteinExistence type="predicted"/>
<dbReference type="Proteomes" id="UP001143856">
    <property type="component" value="Unassembled WGS sequence"/>
</dbReference>
<evidence type="ECO:0000313" key="2">
    <source>
        <dbReference type="Proteomes" id="UP001143856"/>
    </source>
</evidence>
<reference evidence="1" key="1">
    <citation type="submission" date="2022-10" db="EMBL/GenBank/DDBJ databases">
        <title>Genome Sequence of Xylaria curta.</title>
        <authorList>
            <person name="Buettner E."/>
        </authorList>
    </citation>
    <scope>NUCLEOTIDE SEQUENCE</scope>
    <source>
        <strain evidence="1">Babe10</strain>
    </source>
</reference>
<protein>
    <submittedName>
        <fullName evidence="1">Uncharacterized protein</fullName>
    </submittedName>
</protein>
<gene>
    <name evidence="1" type="ORF">NUW58_g556</name>
</gene>
<sequence>MPPRDGSTEEDLSVFNQCSPRGYICVVLCFPCDDSRRADATHHIKQSLARLAEDRPLFAGRLYTTSEGRVVLRQSKFYDIPFRVIPNEDGQELDYEELKRREFPPDTFIRPRYGIPGLTVPNCRLFPGLTEYDCRLFPDLADHDCGLFPVSKVDITFARGGLLLSIFLQHAITDGGSLEIFLKSFGNQTRNTLESLPSDQKLRIPRPILSSRKLSETSTFRRLVKKCPEYEILLDFSGPTQPRMLPGGQPISSLNKIGKIFVFTTDSLRKLRETIRAKNRSNERPTAYTSLAALAVAHITRARISTEPRLSGIEPGHHAALWNSVNWRKRAFDGATSNYFGNAVLPAVTKIPREHVNAACDDDGHLAHLVPLIKESINEVDEDYVRERMSMMAAAPDPRMVGVNYDPRSPEVLAFNTWRHFGADAQWDIPGVPVTKPDAIRRATGAFGLGTALILPARGDSNKQELFVSLSVDAMEALCQDQRWMKWVDRIIG</sequence>
<accession>A0ACC1PQ00</accession>